<protein>
    <submittedName>
        <fullName evidence="1">Uncharacterized protein</fullName>
    </submittedName>
</protein>
<evidence type="ECO:0000313" key="1">
    <source>
        <dbReference type="EMBL" id="SCM72444.1"/>
    </source>
</evidence>
<proteinExistence type="predicted"/>
<accession>A0A212L4D8</accession>
<dbReference type="AlphaFoldDB" id="A0A212L4D8"/>
<gene>
    <name evidence="1" type="ORF">KL86DES1_20618</name>
</gene>
<name>A0A212L4D8_9BACT</name>
<organism evidence="1">
    <name type="scientific">uncultured Desulfovibrio sp</name>
    <dbReference type="NCBI Taxonomy" id="167968"/>
    <lineage>
        <taxon>Bacteria</taxon>
        <taxon>Pseudomonadati</taxon>
        <taxon>Thermodesulfobacteriota</taxon>
        <taxon>Desulfovibrionia</taxon>
        <taxon>Desulfovibrionales</taxon>
        <taxon>Desulfovibrionaceae</taxon>
        <taxon>Desulfovibrio</taxon>
        <taxon>environmental samples</taxon>
    </lineage>
</organism>
<sequence length="39" mass="4297">MYAFTPFDEAAKNGDCNFAENAALRPPSGRSLSCRFQNV</sequence>
<reference evidence="1" key="1">
    <citation type="submission" date="2016-08" db="EMBL/GenBank/DDBJ databases">
        <authorList>
            <person name="Seilhamer J.J."/>
        </authorList>
    </citation>
    <scope>NUCLEOTIDE SEQUENCE</scope>
    <source>
        <strain evidence="1">86-1</strain>
    </source>
</reference>
<dbReference type="EMBL" id="FMJC01000002">
    <property type="protein sequence ID" value="SCM72444.1"/>
    <property type="molecule type" value="Genomic_DNA"/>
</dbReference>